<dbReference type="Proteomes" id="UP000640866">
    <property type="component" value="Unassembled WGS sequence"/>
</dbReference>
<protein>
    <submittedName>
        <fullName evidence="1">Sugar isomerase</fullName>
    </submittedName>
</protein>
<organism evidence="1 2">
    <name type="scientific">Escherichia coli</name>
    <dbReference type="NCBI Taxonomy" id="562"/>
    <lineage>
        <taxon>Bacteria</taxon>
        <taxon>Pseudomonadati</taxon>
        <taxon>Pseudomonadota</taxon>
        <taxon>Gammaproteobacteria</taxon>
        <taxon>Enterobacterales</taxon>
        <taxon>Enterobacteriaceae</taxon>
        <taxon>Escherichia</taxon>
    </lineage>
</organism>
<sequence length="46" mass="5493">FEAFDSTRVPAMGVIDMLVLLFMYKNKAHYEKYRTREEFLGSRFKG</sequence>
<feature type="non-terminal residue" evidence="1">
    <location>
        <position position="1"/>
    </location>
</feature>
<dbReference type="GO" id="GO:0016853">
    <property type="term" value="F:isomerase activity"/>
    <property type="evidence" value="ECO:0007669"/>
    <property type="project" value="UniProtKB-KW"/>
</dbReference>
<keyword evidence="1" id="KW-0413">Isomerase</keyword>
<dbReference type="EMBL" id="JACZOI010000356">
    <property type="protein sequence ID" value="MBE0980903.1"/>
    <property type="molecule type" value="Genomic_DNA"/>
</dbReference>
<accession>A0AAP1RBU6</accession>
<evidence type="ECO:0000313" key="2">
    <source>
        <dbReference type="Proteomes" id="UP000640866"/>
    </source>
</evidence>
<evidence type="ECO:0000313" key="1">
    <source>
        <dbReference type="EMBL" id="MBE0980903.1"/>
    </source>
</evidence>
<name>A0AAP1RBU6_ECOLX</name>
<dbReference type="AlphaFoldDB" id="A0AAP1RBU6"/>
<proteinExistence type="predicted"/>
<comment type="caution">
    <text evidence="1">The sequence shown here is derived from an EMBL/GenBank/DDBJ whole genome shotgun (WGS) entry which is preliminary data.</text>
</comment>
<reference evidence="1" key="1">
    <citation type="submission" date="2020-09" db="EMBL/GenBank/DDBJ databases">
        <title>Emerging polyconal dissemination of OXA-244-producing E. coli in France.</title>
        <authorList>
            <person name="Emeraud C."/>
            <person name="Girlich D."/>
            <person name="Bonnin R.A."/>
            <person name="Jousset A.B."/>
            <person name="Naas T."/>
            <person name="Dortet L."/>
        </authorList>
    </citation>
    <scope>NUCLEOTIDE SEQUENCE</scope>
    <source>
        <strain evidence="1">225E3</strain>
    </source>
</reference>
<gene>
    <name evidence="1" type="ORF">IH772_27430</name>
</gene>